<evidence type="ECO:0000313" key="2">
    <source>
        <dbReference type="EMBL" id="MBB4914478.1"/>
    </source>
</evidence>
<keyword evidence="3" id="KW-1185">Reference proteome</keyword>
<reference evidence="2 3" key="1">
    <citation type="submission" date="2020-08" db="EMBL/GenBank/DDBJ databases">
        <title>Genomic Encyclopedia of Type Strains, Phase III (KMG-III): the genomes of soil and plant-associated and newly described type strains.</title>
        <authorList>
            <person name="Whitman W."/>
        </authorList>
    </citation>
    <scope>NUCLEOTIDE SEQUENCE [LARGE SCALE GENOMIC DNA]</scope>
    <source>
        <strain evidence="2 3">CECT 8840</strain>
    </source>
</reference>
<accession>A0A7W7QJ50</accession>
<feature type="domain" description="DUF397" evidence="1">
    <location>
        <begin position="2"/>
        <end position="54"/>
    </location>
</feature>
<gene>
    <name evidence="2" type="ORF">FHS44_001550</name>
</gene>
<dbReference type="Pfam" id="PF04149">
    <property type="entry name" value="DUF397"/>
    <property type="match status" value="1"/>
</dbReference>
<sequence length="57" mass="6175">MVWRKSTLSTGDGGNCVEVANLGDLVAIRDSKNITGPALTFTNAQWRSFIGFLKTDT</sequence>
<evidence type="ECO:0000313" key="3">
    <source>
        <dbReference type="Proteomes" id="UP000552644"/>
    </source>
</evidence>
<dbReference type="EMBL" id="JACHJP010000001">
    <property type="protein sequence ID" value="MBB4914478.1"/>
    <property type="molecule type" value="Genomic_DNA"/>
</dbReference>
<dbReference type="RefSeq" id="WP_312863557.1">
    <property type="nucleotide sequence ID" value="NZ_JACHJP010000001.1"/>
</dbReference>
<dbReference type="Proteomes" id="UP000552644">
    <property type="component" value="Unassembled WGS sequence"/>
</dbReference>
<name>A0A7W7QJ50_9ACTN</name>
<organism evidence="2 3">
    <name type="scientific">Streptosporangium saharense</name>
    <dbReference type="NCBI Taxonomy" id="1706840"/>
    <lineage>
        <taxon>Bacteria</taxon>
        <taxon>Bacillati</taxon>
        <taxon>Actinomycetota</taxon>
        <taxon>Actinomycetes</taxon>
        <taxon>Streptosporangiales</taxon>
        <taxon>Streptosporangiaceae</taxon>
        <taxon>Streptosporangium</taxon>
    </lineage>
</organism>
<dbReference type="InterPro" id="IPR007278">
    <property type="entry name" value="DUF397"/>
</dbReference>
<evidence type="ECO:0000259" key="1">
    <source>
        <dbReference type="Pfam" id="PF04149"/>
    </source>
</evidence>
<comment type="caution">
    <text evidence="2">The sequence shown here is derived from an EMBL/GenBank/DDBJ whole genome shotgun (WGS) entry which is preliminary data.</text>
</comment>
<protein>
    <recommendedName>
        <fullName evidence="1">DUF397 domain-containing protein</fullName>
    </recommendedName>
</protein>
<dbReference type="AlphaFoldDB" id="A0A7W7QJ50"/>
<proteinExistence type="predicted"/>